<feature type="compositionally biased region" description="Basic and acidic residues" evidence="1">
    <location>
        <begin position="1981"/>
        <end position="1991"/>
    </location>
</feature>
<reference evidence="3" key="1">
    <citation type="submission" date="2010-07" db="EMBL/GenBank/DDBJ databases">
        <authorList>
            <person name="Sid Ahmed O."/>
        </authorList>
    </citation>
    <scope>NUCLEOTIDE SEQUENCE</scope>
</reference>
<dbReference type="SUPFAM" id="SSF56112">
    <property type="entry name" value="Protein kinase-like (PK-like)"/>
    <property type="match status" value="1"/>
</dbReference>
<dbReference type="GO" id="GO:0004672">
    <property type="term" value="F:protein kinase activity"/>
    <property type="evidence" value="ECO:0007669"/>
    <property type="project" value="InterPro"/>
</dbReference>
<accession>A0A142LSZ2</accession>
<dbReference type="InterPro" id="IPR011009">
    <property type="entry name" value="Kinase-like_dom_sf"/>
</dbReference>
<feature type="compositionally biased region" description="Polar residues" evidence="1">
    <location>
        <begin position="2465"/>
        <end position="2475"/>
    </location>
</feature>
<organism evidence="3">
    <name type="scientific">Heliconius erato</name>
    <name type="common">Crimson patched longwing butterfly</name>
    <dbReference type="NCBI Taxonomy" id="33431"/>
    <lineage>
        <taxon>Eukaryota</taxon>
        <taxon>Metazoa</taxon>
        <taxon>Ecdysozoa</taxon>
        <taxon>Arthropoda</taxon>
        <taxon>Hexapoda</taxon>
        <taxon>Insecta</taxon>
        <taxon>Pterygota</taxon>
        <taxon>Neoptera</taxon>
        <taxon>Endopterygota</taxon>
        <taxon>Lepidoptera</taxon>
        <taxon>Glossata</taxon>
        <taxon>Ditrysia</taxon>
        <taxon>Papilionoidea</taxon>
        <taxon>Nymphalidae</taxon>
        <taxon>Heliconiinae</taxon>
        <taxon>Heliconiini</taxon>
        <taxon>Heliconius</taxon>
    </lineage>
</organism>
<feature type="compositionally biased region" description="Polar residues" evidence="1">
    <location>
        <begin position="1321"/>
        <end position="1334"/>
    </location>
</feature>
<feature type="compositionally biased region" description="Pro residues" evidence="1">
    <location>
        <begin position="2603"/>
        <end position="2616"/>
    </location>
</feature>
<protein>
    <submittedName>
        <fullName evidence="3">Serine/threonine-protein kinase (LMTK1) protein</fullName>
    </submittedName>
</protein>
<feature type="compositionally biased region" description="Polar residues" evidence="1">
    <location>
        <begin position="1628"/>
        <end position="1647"/>
    </location>
</feature>
<evidence type="ECO:0000313" key="3">
    <source>
        <dbReference type="EMBL" id="AMS36866.1"/>
    </source>
</evidence>
<dbReference type="Pfam" id="PF07714">
    <property type="entry name" value="PK_Tyr_Ser-Thr"/>
    <property type="match status" value="1"/>
</dbReference>
<feature type="compositionally biased region" description="Low complexity" evidence="1">
    <location>
        <begin position="2433"/>
        <end position="2444"/>
    </location>
</feature>
<dbReference type="SMART" id="SM00220">
    <property type="entry name" value="S_TKc"/>
    <property type="match status" value="1"/>
</dbReference>
<feature type="region of interest" description="Disordered" evidence="1">
    <location>
        <begin position="529"/>
        <end position="549"/>
    </location>
</feature>
<feature type="compositionally biased region" description="Basic and acidic residues" evidence="1">
    <location>
        <begin position="2279"/>
        <end position="2322"/>
    </location>
</feature>
<feature type="region of interest" description="Disordered" evidence="1">
    <location>
        <begin position="1596"/>
        <end position="1654"/>
    </location>
</feature>
<dbReference type="Gene3D" id="3.30.200.20">
    <property type="entry name" value="Phosphorylase Kinase, domain 1"/>
    <property type="match status" value="1"/>
</dbReference>
<dbReference type="InterPro" id="IPR001245">
    <property type="entry name" value="Ser-Thr/Tyr_kinase_cat_dom"/>
</dbReference>
<proteinExistence type="predicted"/>
<dbReference type="GO" id="GO:0005524">
    <property type="term" value="F:ATP binding"/>
    <property type="evidence" value="ECO:0007669"/>
    <property type="project" value="InterPro"/>
</dbReference>
<feature type="compositionally biased region" description="Low complexity" evidence="1">
    <location>
        <begin position="2023"/>
        <end position="2032"/>
    </location>
</feature>
<feature type="region of interest" description="Disordered" evidence="1">
    <location>
        <begin position="2759"/>
        <end position="2839"/>
    </location>
</feature>
<feature type="compositionally biased region" description="Basic and acidic residues" evidence="1">
    <location>
        <begin position="2794"/>
        <end position="2807"/>
    </location>
</feature>
<feature type="region of interest" description="Disordered" evidence="1">
    <location>
        <begin position="2140"/>
        <end position="2163"/>
    </location>
</feature>
<feature type="compositionally biased region" description="Polar residues" evidence="1">
    <location>
        <begin position="2364"/>
        <end position="2377"/>
    </location>
</feature>
<feature type="region of interest" description="Disordered" evidence="1">
    <location>
        <begin position="1321"/>
        <end position="1361"/>
    </location>
</feature>
<dbReference type="EMBL" id="KC469893">
    <property type="protein sequence ID" value="AMS36866.1"/>
    <property type="molecule type" value="Genomic_DNA"/>
</dbReference>
<feature type="compositionally biased region" description="Basic and acidic residues" evidence="1">
    <location>
        <begin position="2829"/>
        <end position="2839"/>
    </location>
</feature>
<feature type="compositionally biased region" description="Low complexity" evidence="1">
    <location>
        <begin position="2659"/>
        <end position="2680"/>
    </location>
</feature>
<dbReference type="PROSITE" id="PS50011">
    <property type="entry name" value="PROTEIN_KINASE_DOM"/>
    <property type="match status" value="1"/>
</dbReference>
<dbReference type="InterPro" id="IPR000719">
    <property type="entry name" value="Prot_kinase_dom"/>
</dbReference>
<feature type="compositionally biased region" description="Basic and acidic residues" evidence="1">
    <location>
        <begin position="2720"/>
        <end position="2730"/>
    </location>
</feature>
<feature type="compositionally biased region" description="Polar residues" evidence="1">
    <location>
        <begin position="29"/>
        <end position="42"/>
    </location>
</feature>
<feature type="region of interest" description="Disordered" evidence="1">
    <location>
        <begin position="2275"/>
        <end position="2322"/>
    </location>
</feature>
<feature type="compositionally biased region" description="Low complexity" evidence="1">
    <location>
        <begin position="529"/>
        <end position="543"/>
    </location>
</feature>
<feature type="compositionally biased region" description="Polar residues" evidence="1">
    <location>
        <begin position="1992"/>
        <end position="2011"/>
    </location>
</feature>
<feature type="region of interest" description="Disordered" evidence="1">
    <location>
        <begin position="1981"/>
        <end position="2042"/>
    </location>
</feature>
<feature type="domain" description="Protein kinase" evidence="2">
    <location>
        <begin position="108"/>
        <end position="342"/>
    </location>
</feature>
<dbReference type="PANTHER" id="PTHR24417">
    <property type="entry name" value="SERINE/THREONINE-PROTEIN KINASE LMTK1"/>
    <property type="match status" value="1"/>
</dbReference>
<reference evidence="3" key="3">
    <citation type="submission" date="2016-03" db="EMBL/GenBank/DDBJ databases">
        <authorList>
            <person name="Ploux O."/>
        </authorList>
    </citation>
    <scope>NUCLEOTIDE SEQUENCE</scope>
</reference>
<name>A0A142LSZ2_HELEA</name>
<feature type="compositionally biased region" description="Basic and acidic residues" evidence="1">
    <location>
        <begin position="2383"/>
        <end position="2403"/>
    </location>
</feature>
<feature type="region of interest" description="Disordered" evidence="1">
    <location>
        <begin position="1178"/>
        <end position="1204"/>
    </location>
</feature>
<feature type="compositionally biased region" description="Polar residues" evidence="1">
    <location>
        <begin position="2762"/>
        <end position="2784"/>
    </location>
</feature>
<evidence type="ECO:0000259" key="2">
    <source>
        <dbReference type="PROSITE" id="PS50011"/>
    </source>
</evidence>
<keyword evidence="3" id="KW-0418">Kinase</keyword>
<keyword evidence="3" id="KW-0808">Transferase</keyword>
<feature type="compositionally biased region" description="Polar residues" evidence="1">
    <location>
        <begin position="2154"/>
        <end position="2163"/>
    </location>
</feature>
<feature type="compositionally biased region" description="Basic and acidic residues" evidence="1">
    <location>
        <begin position="1611"/>
        <end position="1627"/>
    </location>
</feature>
<feature type="compositionally biased region" description="Polar residues" evidence="1">
    <location>
        <begin position="2621"/>
        <end position="2636"/>
    </location>
</feature>
<dbReference type="Gene3D" id="1.10.510.10">
    <property type="entry name" value="Transferase(Phosphotransferase) domain 1"/>
    <property type="match status" value="1"/>
</dbReference>
<reference evidence="3" key="2">
    <citation type="journal article" date="2013" name="Genome Res.">
        <title>Genomic architecture of adaptive color pattern divergence and convergence in Heliconius butterflies.</title>
        <authorList>
            <person name="Supple M.A."/>
            <person name="Hines H.M."/>
            <person name="Dasmahapatra K.K."/>
            <person name="Lewis J.J."/>
            <person name="Nielsen D.M."/>
            <person name="Lavoie C."/>
            <person name="Ray D.A."/>
            <person name="Salazar C."/>
            <person name="McMillan W.O."/>
            <person name="Counterman B.A."/>
        </authorList>
    </citation>
    <scope>NUCLEOTIDE SEQUENCE</scope>
</reference>
<sequence>MYNLLFTASVTHLNDARRSQPPDSGFSEPVNNNISEDNNNGPISLREMQNIANNNAAAYIVSENEERNRISRDSVVEFEPLPSGIRIVDPLERCADWFAGEDFPRNQLQYLREIDRGWFGRVVEGEIEDGPSTSTVAVKILNQNANLEDKARFLDEARLYRDMNHENILGFVAKYLQEDPWILIFELCSLDLHQYLTTNRPKMAILNESGVPLQLMCDVTSALAHMHSRGFLYGCLWSGNVLIRGTDNPRAIIGHYSRREPQHNYQAPEIIRNQPVYTTSSDIHSLGTLVWEVCAWGAAPPDAPPPPDLPCPYRSHLYQVMQLCWNPNPELRPTASQVHALLHHLHANHSNSNSSKDDGYASNDFEERWQRLKPNTIPKLDEHVAIIHAPSTSMTSNFSDFRGSDQDFDNGHTIQDSLSVEMDTAVSRSSSIMSDRDPLSIQIKSESLTNLHGSLEDVRNIYLTHNETPALECHQGNINLEDKEKEQDHSDSSVDPWLKDIITDSQDDVSYYKDVSDVIKNLDNILNSEKTSSSESSHQASPSRDNLSLECKKDYPMQTSMVKSPGISNFQNILDTGFDSKSETEPCDDDELDRDTVGTLSHSFERHSDSLSQQTLENITPETPIKDLDISNNITKEADIKQNNRKINDFNIHSDLPKENRVDSSDSDVPKLKELCVASMPSVSNEQVILKQDCQTSYDNKFTDNRTGTDTKSVDISTAFISNEIGYIENQYFMPTRNEEQIEDMNKLSSDADLPVEFASTPKEPLNSLVSQTIYNENEPIKSLNEENVTSEDNPEDEVINDISIITDDLEVETEGLIVQRVPDVLPDNKHNNGERKTGQLDIDVPLNDIENCLSDKSLPSQSPLRFEETKSGMVNDVRSTPSSTVEKSIKENNVVSNNDINESNINNDQLITISKDITQQENVLLMNHHETINEKLLRGELISEDSVPVVINDLNELEELYKSQLEMNVQSISNKSEKVSDYFKDISVDVSVEQCDAQIDDMEVTNHLEGIESTEQPETVQNYIEVSREVSLLDVNIDLQSLEARPEEVQSSDDNVASISQGESSIVEDVTYRLDEITKSKSDTNEVGTVKPNDTIVYMDLINDTDSKILKDSSVDENVKYIIQSCLETSNSEAPCALIKNESTVYLDLPSIIKETGDFLHSEKSISSQQIEIKDNICTSTPKGSDPSHENTLEAEQNTELSETKVPEYATGSLMKQEQRCITDNISPFESPSKSHHTDTYDENSSVVLGPFENCTLELFKTIKSVPELTDLPKEELLAFSSNFSEINLETPSPLRDGNFLNEVPDIIPDELHFDEITTISEAKPESQTPINTDETDEQSSTEKRVSPLTPPNSPGNFLASTSQQKYVVDINLDSNDSKNDLVDLNQIDLQMTTKLAMADNENNMNIEYSGPLTEEGITLNDSMIRDNDAIPESYLAGNGGSVEDVGEDLVIDEERMKELRNELELKLPLAQVAGIEPPLPVEADWSELPPPPELILTYGALSPIAEETRMQLNAYENDDQWNISIRTESSASYPEPCNNSTDEVTDLPTGANAAYQHSHSTYTIQSKENSFNHTFTVQKEGLSSKEITMSADSLNASPLKKIPETQSPIDDKTYTKNDEEKESNCERLSQVSPFLLSPTTDTSAPEMSDNALGVSTLSKTTVPTDAKSSKPSETQCLSKATSIDSWCSNDTLYNVEENFDDLAMDPDCPMDFEEKDKSESEDTLTHNDDEKELSHCSTYIVHDSKSEVVETFSPDSITANDNYTYTKLKTDIVTPSVVTKSDLNDSTKSQTKDLAYGTLMSGLPSYSNCTTELASGMEDPWKLPQPELVRRSPVGDAFQFTPPKQLEKQEISVIESPQTSEPHIKKMDSVDISCLKDALGEITSNEDSPAAIEVNNSPNLHFRNMAHSVTSTPLIDTVQDGENTEPIPLELPQTKVDTSDCIPNNVPNFQMFFQSAEIRPQDISSNLSNGASTEILLEGESKTLSRDQTTDISANKTPTYSDFESSALSKPQDIHSKEKSSQSVESGTSSEDFRNFESSVKNRPQDLSSLIDASSLLLKSERRSSELLMGITNSELENTSQFDSHMVTQPESLIFSPNIRNLFESQTVFYTDLDREEETEQPHSIIITESPLIASKVSPNRTFDSHTKTNRTDVNSTYDSHASGYQSKNVWQTDTNVEKINGHSKEDLILDFLENENRENFPNSIIESAAVELVGSIQVDKENENKDTKEPVASLTEQKVPDTLCNGTNELFATVNFLKETFEELVESNVDDADIGLPDKDEQIVNSEKSMETESESTKDLEESCKSKEESTDKSDVNVVEEEKQMASVTDDFLQNEKKYCQLDSFFPLLSDIRFTGPATEMTTSFTQDSPTDPTSPECEQDSKPDPSADILKEWDSDSDTHSNSSSGEFIWKQRDSGSQPSATDEGAGDGDAPSSGQDSGSGSEGDEVEFVPSSWDCRAAPSKSSLRSLEQSQDNKKRVVFKRQKYHCVYEYPREAPDPDADSPAYLPDFSTYSEWDPSSAEDAELGYGQLFGAPNPLDLFPLRAGIAFGADYDEDFFISSSARPFESLGVMSTTSQFFPGMHIKPSLDRDFPDELSEEFPPPPSPLPTPTTTPTPTALSQTRTPSLDFTTPDSGVEDITPGSITDDDYKKKLLDSDTTSWRSIDSASSSESVSPSSPGGEALGGLRHTRDKLKLDLPPSPHIPSPRHNRVFNFVLDKPKRKEEKEVTTTPLVMTDETPIMTMSLSTTKEAEDIMPEPTFSTFGKPNAKPPQSTEPETNIILTDDIQEPETETKEDNQKVEPVKGEGTVLDSGDEDSGIESSSKATLERKPASNIS</sequence>
<feature type="region of interest" description="Disordered" evidence="1">
    <location>
        <begin position="2586"/>
        <end position="2745"/>
    </location>
</feature>
<dbReference type="PANTHER" id="PTHR24417:SF7">
    <property type="entry name" value="CHROMATIN MODIFICATION-RELATED PROTEIN EAF1"/>
    <property type="match status" value="1"/>
</dbReference>
<feature type="region of interest" description="Disordered" evidence="1">
    <location>
        <begin position="2364"/>
        <end position="2477"/>
    </location>
</feature>
<evidence type="ECO:0000256" key="1">
    <source>
        <dbReference type="SAM" id="MobiDB-lite"/>
    </source>
</evidence>
<feature type="region of interest" description="Disordered" evidence="1">
    <location>
        <begin position="15"/>
        <end position="43"/>
    </location>
</feature>